<organism evidence="1 2">
    <name type="scientific">Deinococcus aerius</name>
    <dbReference type="NCBI Taxonomy" id="200253"/>
    <lineage>
        <taxon>Bacteria</taxon>
        <taxon>Thermotogati</taxon>
        <taxon>Deinococcota</taxon>
        <taxon>Deinococci</taxon>
        <taxon>Deinococcales</taxon>
        <taxon>Deinococcaceae</taxon>
        <taxon>Deinococcus</taxon>
    </lineage>
</organism>
<keyword evidence="2" id="KW-1185">Reference proteome</keyword>
<proteinExistence type="predicted"/>
<reference evidence="2" key="1">
    <citation type="submission" date="2018-01" db="EMBL/GenBank/DDBJ databases">
        <title>Draft Genome Sequence of the Radioresistant Bacterium Deinococcus aerius TR0125, Isolated from the Higher Atmosphere above Japan.</title>
        <authorList>
            <person name="Satoh K."/>
            <person name="Arai H."/>
            <person name="Sanzen T."/>
            <person name="Kawaguchi Y."/>
            <person name="Hayashi H."/>
            <person name="Yokobori S."/>
            <person name="Yamagishi A."/>
            <person name="Oono Y."/>
            <person name="Narumi I."/>
        </authorList>
    </citation>
    <scope>NUCLEOTIDE SEQUENCE [LARGE SCALE GENOMIC DNA]</scope>
    <source>
        <strain evidence="2">TR0125</strain>
    </source>
</reference>
<gene>
    <name evidence="1" type="ORF">DAERI_070016</name>
</gene>
<name>A0A2I9DIE0_9DEIO</name>
<evidence type="ECO:0000313" key="1">
    <source>
        <dbReference type="EMBL" id="GBF06018.1"/>
    </source>
</evidence>
<dbReference type="EMBL" id="BFAG01000007">
    <property type="protein sequence ID" value="GBF06018.1"/>
    <property type="molecule type" value="Genomic_DNA"/>
</dbReference>
<sequence length="76" mass="8427">MNEDGHVLCPAEHQLYLLRVWYELDGARPVWRASILLHADPQRRYFATPGALLHFLGQHLQNGQPAGVGEGRGGAP</sequence>
<dbReference type="AlphaFoldDB" id="A0A2I9DIE0"/>
<evidence type="ECO:0000313" key="2">
    <source>
        <dbReference type="Proteomes" id="UP000236569"/>
    </source>
</evidence>
<dbReference type="Proteomes" id="UP000236569">
    <property type="component" value="Unassembled WGS sequence"/>
</dbReference>
<dbReference type="RefSeq" id="WP_103129432.1">
    <property type="nucleotide sequence ID" value="NZ_BFAG01000007.1"/>
</dbReference>
<dbReference type="OrthoDB" id="72570at2"/>
<protein>
    <submittedName>
        <fullName evidence="1">Uncharacterized protein</fullName>
    </submittedName>
</protein>
<accession>A0A2I9DIE0</accession>
<comment type="caution">
    <text evidence="1">The sequence shown here is derived from an EMBL/GenBank/DDBJ whole genome shotgun (WGS) entry which is preliminary data.</text>
</comment>